<accession>A0ABT3GGQ5</accession>
<name>A0ABT3GGQ5_9BACT</name>
<dbReference type="EMBL" id="JAPDDT010000003">
    <property type="protein sequence ID" value="MCW1922799.1"/>
    <property type="molecule type" value="Genomic_DNA"/>
</dbReference>
<reference evidence="2 3" key="1">
    <citation type="submission" date="2022-10" db="EMBL/GenBank/DDBJ databases">
        <title>Luteolibacter arcticus strain CCTCC AB 2014275, whole genome shotgun sequencing project.</title>
        <authorList>
            <person name="Zhao G."/>
            <person name="Shen L."/>
        </authorList>
    </citation>
    <scope>NUCLEOTIDE SEQUENCE [LARGE SCALE GENOMIC DNA]</scope>
    <source>
        <strain evidence="2 3">CCTCC AB 2014275</strain>
    </source>
</reference>
<dbReference type="RefSeq" id="WP_264486907.1">
    <property type="nucleotide sequence ID" value="NZ_JAPDDT010000003.1"/>
</dbReference>
<evidence type="ECO:0000313" key="2">
    <source>
        <dbReference type="EMBL" id="MCW1922799.1"/>
    </source>
</evidence>
<dbReference type="InterPro" id="IPR036078">
    <property type="entry name" value="Spo11/TopoVI_A_sf"/>
</dbReference>
<dbReference type="InterPro" id="IPR024534">
    <property type="entry name" value="JetD_C"/>
</dbReference>
<keyword evidence="3" id="KW-1185">Reference proteome</keyword>
<proteinExistence type="predicted"/>
<feature type="domain" description="Wadjet protein JetD C-terminal" evidence="1">
    <location>
        <begin position="249"/>
        <end position="397"/>
    </location>
</feature>
<evidence type="ECO:0000313" key="3">
    <source>
        <dbReference type="Proteomes" id="UP001320876"/>
    </source>
</evidence>
<comment type="caution">
    <text evidence="2">The sequence shown here is derived from an EMBL/GenBank/DDBJ whole genome shotgun (WGS) entry which is preliminary data.</text>
</comment>
<dbReference type="Pfam" id="PF09983">
    <property type="entry name" value="JetD_C"/>
    <property type="match status" value="1"/>
</dbReference>
<dbReference type="SUPFAM" id="SSF56726">
    <property type="entry name" value="DNA topoisomerase IV, alpha subunit"/>
    <property type="match status" value="1"/>
</dbReference>
<gene>
    <name evidence="2" type="ORF">OKA05_09575</name>
</gene>
<sequence>MKQLHPAWLVELHRQWFAARGKRLDGKSRAFSRDWHRLLDDAGITSAEDVATAEREAGKLHDAGKIILARHRYRRHLIERLSLPVSSEAWLRDLFTTAAPEDLRQQSLAHVREASTRSHPRFPDTWREWLDSVGTAFEAGRHVRPLAWNRPGLVLQMLDLTFGLTARKWPEETLIREASVEMGHESKHLERSRRIAEACLASMFLRPTSLAALGILGSQPRIEIAGELVLHLPDGDALKIDGFKGCYHLTTDLLRAVKATTPAKRILTVENTKTTLRRIASLNADKETLILACAYPTQGLQRLIELLPSELPIHHFGDTDPAGFQILSKLRQAIAPRPVAPFLMHRRERSEPRPLTTYDRGILPALLVDPWLEDVRTQLESISASNDKGDFEQETLGRPELREWPFYRIHPAAELPAAGSRSPDRPGD</sequence>
<evidence type="ECO:0000259" key="1">
    <source>
        <dbReference type="Pfam" id="PF09983"/>
    </source>
</evidence>
<protein>
    <submittedName>
        <fullName evidence="2">DUF2220 domain-containing protein</fullName>
    </submittedName>
</protein>
<organism evidence="2 3">
    <name type="scientific">Luteolibacter arcticus</name>
    <dbReference type="NCBI Taxonomy" id="1581411"/>
    <lineage>
        <taxon>Bacteria</taxon>
        <taxon>Pseudomonadati</taxon>
        <taxon>Verrucomicrobiota</taxon>
        <taxon>Verrucomicrobiia</taxon>
        <taxon>Verrucomicrobiales</taxon>
        <taxon>Verrucomicrobiaceae</taxon>
        <taxon>Luteolibacter</taxon>
    </lineage>
</organism>
<dbReference type="Proteomes" id="UP001320876">
    <property type="component" value="Unassembled WGS sequence"/>
</dbReference>
<dbReference type="Gene3D" id="3.40.1360.10">
    <property type="match status" value="1"/>
</dbReference>